<dbReference type="PANTHER" id="PTHR13563">
    <property type="entry name" value="TRNA (GUANINE-9-) METHYLTRANSFERASE"/>
    <property type="match status" value="1"/>
</dbReference>
<feature type="region of interest" description="Disordered" evidence="4">
    <location>
        <begin position="27"/>
        <end position="51"/>
    </location>
</feature>
<evidence type="ECO:0000313" key="7">
    <source>
        <dbReference type="Proteomes" id="UP000186922"/>
    </source>
</evidence>
<evidence type="ECO:0000256" key="4">
    <source>
        <dbReference type="SAM" id="MobiDB-lite"/>
    </source>
</evidence>
<evidence type="ECO:0000313" key="6">
    <source>
        <dbReference type="EMBL" id="GAU89122.1"/>
    </source>
</evidence>
<dbReference type="GO" id="GO:0005654">
    <property type="term" value="C:nucleoplasm"/>
    <property type="evidence" value="ECO:0007669"/>
    <property type="project" value="TreeGrafter"/>
</dbReference>
<evidence type="ECO:0000259" key="5">
    <source>
        <dbReference type="PROSITE" id="PS51675"/>
    </source>
</evidence>
<feature type="compositionally biased region" description="Basic residues" evidence="4">
    <location>
        <begin position="78"/>
        <end position="87"/>
    </location>
</feature>
<dbReference type="PANTHER" id="PTHR13563:SF19">
    <property type="entry name" value="TRNA METHYLTRANSFERASE 10 HOMOLOG B"/>
    <property type="match status" value="1"/>
</dbReference>
<dbReference type="GO" id="GO:0002939">
    <property type="term" value="P:tRNA N1-guanine methylation"/>
    <property type="evidence" value="ECO:0007669"/>
    <property type="project" value="TreeGrafter"/>
</dbReference>
<dbReference type="InterPro" id="IPR007356">
    <property type="entry name" value="tRNA_m1G_MeTrfase_euk"/>
</dbReference>
<keyword evidence="1" id="KW-0489">Methyltransferase</keyword>
<dbReference type="Proteomes" id="UP000186922">
    <property type="component" value="Unassembled WGS sequence"/>
</dbReference>
<dbReference type="GO" id="GO:0008168">
    <property type="term" value="F:methyltransferase activity"/>
    <property type="evidence" value="ECO:0007669"/>
    <property type="project" value="UniProtKB-KW"/>
</dbReference>
<feature type="domain" description="SAM-dependent MTase TRM10-type" evidence="5">
    <location>
        <begin position="110"/>
        <end position="305"/>
    </location>
</feature>
<name>A0A1D1UN94_RAMVA</name>
<comment type="caution">
    <text evidence="6">The sequence shown here is derived from an EMBL/GenBank/DDBJ whole genome shotgun (WGS) entry which is preliminary data.</text>
</comment>
<dbReference type="Gene3D" id="3.40.1280.30">
    <property type="match status" value="1"/>
</dbReference>
<dbReference type="AlphaFoldDB" id="A0A1D1UN94"/>
<keyword evidence="2" id="KW-0808">Transferase</keyword>
<dbReference type="InterPro" id="IPR038459">
    <property type="entry name" value="MT_TRM10-typ_sf"/>
</dbReference>
<dbReference type="EMBL" id="BDGG01000001">
    <property type="protein sequence ID" value="GAU89122.1"/>
    <property type="molecule type" value="Genomic_DNA"/>
</dbReference>
<dbReference type="OrthoDB" id="278300at2759"/>
<dbReference type="PROSITE" id="PS51675">
    <property type="entry name" value="SAM_MT_TRM10"/>
    <property type="match status" value="1"/>
</dbReference>
<dbReference type="STRING" id="947166.A0A1D1UN94"/>
<proteinExistence type="predicted"/>
<reference evidence="6 7" key="1">
    <citation type="journal article" date="2016" name="Nat. Commun.">
        <title>Extremotolerant tardigrade genome and improved radiotolerance of human cultured cells by tardigrade-unique protein.</title>
        <authorList>
            <person name="Hashimoto T."/>
            <person name="Horikawa D.D."/>
            <person name="Saito Y."/>
            <person name="Kuwahara H."/>
            <person name="Kozuka-Hata H."/>
            <person name="Shin-I T."/>
            <person name="Minakuchi Y."/>
            <person name="Ohishi K."/>
            <person name="Motoyama A."/>
            <person name="Aizu T."/>
            <person name="Enomoto A."/>
            <person name="Kondo K."/>
            <person name="Tanaka S."/>
            <person name="Hara Y."/>
            <person name="Koshikawa S."/>
            <person name="Sagara H."/>
            <person name="Miura T."/>
            <person name="Yokobori S."/>
            <person name="Miyagawa K."/>
            <person name="Suzuki Y."/>
            <person name="Kubo T."/>
            <person name="Oyama M."/>
            <person name="Kohara Y."/>
            <person name="Fujiyama A."/>
            <person name="Arakawa K."/>
            <person name="Katayama T."/>
            <person name="Toyoda A."/>
            <person name="Kunieda T."/>
        </authorList>
    </citation>
    <scope>NUCLEOTIDE SEQUENCE [LARGE SCALE GENOMIC DNA]</scope>
    <source>
        <strain evidence="6 7">YOKOZUNA-1</strain>
    </source>
</reference>
<sequence>MNASKDSYLAESAVDCVGAADGSEALPASETLSTGHADAQPEATRKPVLSKNALKKELKFKKRAELLKQRRPDEKEQRKRKKLAARRRLNQQMTMPGEEIPSNKVARRRILEKLSNALTNGVKLVVDMSFVDIMSPKEIGQLASQICYMYSSNKKFANPFCLNLCSFVKGTTLYDEVLKRCSGFEHYKIRTHEEPLEKVFAKEDIVYCSPDSPNVLEKIDPAKVYVIGGLVDGSPKTRASMDRAEGIGCQTVRLPIKEHMKRIVPHGSSTILTLNQVYEILMKLHETGSWEVALKNSIPQRKGFVLNTEAGKQGDAGTAQEIESEHPEDSTSSSS</sequence>
<feature type="region of interest" description="Disordered" evidence="4">
    <location>
        <begin position="65"/>
        <end position="87"/>
    </location>
</feature>
<evidence type="ECO:0000256" key="3">
    <source>
        <dbReference type="ARBA" id="ARBA00022691"/>
    </source>
</evidence>
<gene>
    <name evidence="6" type="primary">RvY_01710-1</name>
    <name evidence="6" type="synonym">RvY_01710.1</name>
    <name evidence="6" type="ORF">RvY_01710</name>
</gene>
<accession>A0A1D1UN94</accession>
<dbReference type="GO" id="GO:0000049">
    <property type="term" value="F:tRNA binding"/>
    <property type="evidence" value="ECO:0007669"/>
    <property type="project" value="TreeGrafter"/>
</dbReference>
<dbReference type="InterPro" id="IPR028564">
    <property type="entry name" value="MT_TRM10-typ"/>
</dbReference>
<keyword evidence="3" id="KW-0949">S-adenosyl-L-methionine</keyword>
<organism evidence="6 7">
    <name type="scientific">Ramazzottius varieornatus</name>
    <name type="common">Water bear</name>
    <name type="synonym">Tardigrade</name>
    <dbReference type="NCBI Taxonomy" id="947166"/>
    <lineage>
        <taxon>Eukaryota</taxon>
        <taxon>Metazoa</taxon>
        <taxon>Ecdysozoa</taxon>
        <taxon>Tardigrada</taxon>
        <taxon>Eutardigrada</taxon>
        <taxon>Parachela</taxon>
        <taxon>Hypsibioidea</taxon>
        <taxon>Ramazzottiidae</taxon>
        <taxon>Ramazzottius</taxon>
    </lineage>
</organism>
<feature type="region of interest" description="Disordered" evidence="4">
    <location>
        <begin position="308"/>
        <end position="335"/>
    </location>
</feature>
<protein>
    <recommendedName>
        <fullName evidence="5">SAM-dependent MTase TRM10-type domain-containing protein</fullName>
    </recommendedName>
</protein>
<evidence type="ECO:0000256" key="2">
    <source>
        <dbReference type="ARBA" id="ARBA00022679"/>
    </source>
</evidence>
<evidence type="ECO:0000256" key="1">
    <source>
        <dbReference type="ARBA" id="ARBA00022603"/>
    </source>
</evidence>
<keyword evidence="7" id="KW-1185">Reference proteome</keyword>
<feature type="compositionally biased region" description="Basic and acidic residues" evidence="4">
    <location>
        <begin position="65"/>
        <end position="77"/>
    </location>
</feature>